<dbReference type="Pfam" id="PF03748">
    <property type="entry name" value="FliL"/>
    <property type="match status" value="1"/>
</dbReference>
<gene>
    <name evidence="11" type="primary">fliL</name>
    <name evidence="11" type="ORF">LOM8899_02370</name>
</gene>
<feature type="transmembrane region" description="Helical" evidence="10">
    <location>
        <begin position="20"/>
        <end position="39"/>
    </location>
</feature>
<dbReference type="GO" id="GO:0009425">
    <property type="term" value="C:bacterial-type flagellum basal body"/>
    <property type="evidence" value="ECO:0007669"/>
    <property type="project" value="InterPro"/>
</dbReference>
<evidence type="ECO:0000256" key="5">
    <source>
        <dbReference type="ARBA" id="ARBA00022500"/>
    </source>
</evidence>
<evidence type="ECO:0000313" key="11">
    <source>
        <dbReference type="EMBL" id="SMY08220.1"/>
    </source>
</evidence>
<name>A0A238LH56_9RHOB</name>
<organism evidence="11 12">
    <name type="scientific">Flavimaricola marinus</name>
    <dbReference type="NCBI Taxonomy" id="1819565"/>
    <lineage>
        <taxon>Bacteria</taxon>
        <taxon>Pseudomonadati</taxon>
        <taxon>Pseudomonadota</taxon>
        <taxon>Alphaproteobacteria</taxon>
        <taxon>Rhodobacterales</taxon>
        <taxon>Paracoccaceae</taxon>
        <taxon>Flavimaricola</taxon>
    </lineage>
</organism>
<evidence type="ECO:0000256" key="3">
    <source>
        <dbReference type="ARBA" id="ARBA00008281"/>
    </source>
</evidence>
<evidence type="ECO:0000256" key="1">
    <source>
        <dbReference type="ARBA" id="ARBA00002254"/>
    </source>
</evidence>
<comment type="subcellular location">
    <subcellularLocation>
        <location evidence="10">Cell inner membrane</location>
    </subcellularLocation>
    <subcellularLocation>
        <location evidence="2">Cell membrane</location>
        <topology evidence="2">Single-pass membrane protein</topology>
    </subcellularLocation>
</comment>
<protein>
    <recommendedName>
        <fullName evidence="10">Flagellar protein FliL</fullName>
    </recommendedName>
</protein>
<evidence type="ECO:0000256" key="8">
    <source>
        <dbReference type="ARBA" id="ARBA00022989"/>
    </source>
</evidence>
<evidence type="ECO:0000256" key="9">
    <source>
        <dbReference type="ARBA" id="ARBA00023136"/>
    </source>
</evidence>
<keyword evidence="10" id="KW-0997">Cell inner membrane</keyword>
<keyword evidence="4" id="KW-1003">Cell membrane</keyword>
<dbReference type="PANTHER" id="PTHR35091">
    <property type="entry name" value="FLAGELLAR PROTEIN FLIL"/>
    <property type="match status" value="1"/>
</dbReference>
<keyword evidence="5 10" id="KW-0145">Chemotaxis</keyword>
<keyword evidence="11" id="KW-0282">Flagellum</keyword>
<evidence type="ECO:0000256" key="10">
    <source>
        <dbReference type="RuleBase" id="RU364125"/>
    </source>
</evidence>
<evidence type="ECO:0000313" key="12">
    <source>
        <dbReference type="Proteomes" id="UP000201613"/>
    </source>
</evidence>
<accession>A0A238LH56</accession>
<dbReference type="RefSeq" id="WP_093992665.1">
    <property type="nucleotide sequence ID" value="NZ_FXZK01000004.1"/>
</dbReference>
<evidence type="ECO:0000256" key="7">
    <source>
        <dbReference type="ARBA" id="ARBA00022779"/>
    </source>
</evidence>
<dbReference type="GO" id="GO:0005886">
    <property type="term" value="C:plasma membrane"/>
    <property type="evidence" value="ECO:0007669"/>
    <property type="project" value="UniProtKB-SubCell"/>
</dbReference>
<evidence type="ECO:0000256" key="6">
    <source>
        <dbReference type="ARBA" id="ARBA00022692"/>
    </source>
</evidence>
<keyword evidence="11" id="KW-0969">Cilium</keyword>
<keyword evidence="7 10" id="KW-0283">Flagellar rotation</keyword>
<dbReference type="EMBL" id="FXZK01000004">
    <property type="protein sequence ID" value="SMY08220.1"/>
    <property type="molecule type" value="Genomic_DNA"/>
</dbReference>
<comment type="similarity">
    <text evidence="3 10">Belongs to the FliL family.</text>
</comment>
<dbReference type="GO" id="GO:0006935">
    <property type="term" value="P:chemotaxis"/>
    <property type="evidence" value="ECO:0007669"/>
    <property type="project" value="UniProtKB-KW"/>
</dbReference>
<evidence type="ECO:0000256" key="4">
    <source>
        <dbReference type="ARBA" id="ARBA00022475"/>
    </source>
</evidence>
<reference evidence="11 12" key="1">
    <citation type="submission" date="2017-05" db="EMBL/GenBank/DDBJ databases">
        <authorList>
            <person name="Song R."/>
            <person name="Chenine A.L."/>
            <person name="Ruprecht R.M."/>
        </authorList>
    </citation>
    <scope>NUCLEOTIDE SEQUENCE [LARGE SCALE GENOMIC DNA]</scope>
    <source>
        <strain evidence="11 12">CECT 8899</strain>
    </source>
</reference>
<dbReference type="GO" id="GO:0071978">
    <property type="term" value="P:bacterial-type flagellum-dependent swarming motility"/>
    <property type="evidence" value="ECO:0007669"/>
    <property type="project" value="TreeGrafter"/>
</dbReference>
<proteinExistence type="inferred from homology"/>
<dbReference type="AlphaFoldDB" id="A0A238LH56"/>
<comment type="function">
    <text evidence="1 10">Controls the rotational direction of flagella during chemotaxis.</text>
</comment>
<keyword evidence="11" id="KW-0966">Cell projection</keyword>
<keyword evidence="9 10" id="KW-0472">Membrane</keyword>
<dbReference type="Proteomes" id="UP000201613">
    <property type="component" value="Unassembled WGS sequence"/>
</dbReference>
<keyword evidence="12" id="KW-1185">Reference proteome</keyword>
<keyword evidence="6 10" id="KW-0812">Transmembrane</keyword>
<dbReference type="PANTHER" id="PTHR35091:SF2">
    <property type="entry name" value="FLAGELLAR PROTEIN FLIL"/>
    <property type="match status" value="1"/>
</dbReference>
<keyword evidence="8 10" id="KW-1133">Transmembrane helix</keyword>
<sequence>MTAAADPAEAEEPKKKSKLPLILGVVLALVGGGGGFMAVKMGLLGGGGTETHAEDEAHLAELPPLAPASFVALDPLIVNMPNQSGRQFLRFAAQLEVAPEHAAEVEAVKPRIVDVLNGYLRAVEVSDLEDPTALMRLRAQMLRRVQVVTGEGRVRDLLIMEFVLN</sequence>
<dbReference type="InterPro" id="IPR005503">
    <property type="entry name" value="FliL"/>
</dbReference>
<evidence type="ECO:0000256" key="2">
    <source>
        <dbReference type="ARBA" id="ARBA00004162"/>
    </source>
</evidence>